<dbReference type="PANTHER" id="PTHR46860:SF1">
    <property type="entry name" value="CHROMOBOX PROTEIN HOMOLOG 2"/>
    <property type="match status" value="1"/>
</dbReference>
<feature type="region of interest" description="Disordered" evidence="3">
    <location>
        <begin position="400"/>
        <end position="588"/>
    </location>
</feature>
<feature type="compositionally biased region" description="Basic and acidic residues" evidence="3">
    <location>
        <begin position="188"/>
        <end position="199"/>
    </location>
</feature>
<feature type="domain" description="Chromo" evidence="4">
    <location>
        <begin position="10"/>
        <end position="68"/>
    </location>
</feature>
<dbReference type="Proteomes" id="UP001652741">
    <property type="component" value="Chromosome ssa28"/>
</dbReference>
<accession>A0A1S3Q725</accession>
<comment type="subcellular location">
    <subcellularLocation>
        <location evidence="1">Nucleus</location>
    </subcellularLocation>
</comment>
<feature type="compositionally biased region" description="Acidic residues" evidence="3">
    <location>
        <begin position="561"/>
        <end position="574"/>
    </location>
</feature>
<feature type="compositionally biased region" description="Polar residues" evidence="3">
    <location>
        <begin position="535"/>
        <end position="555"/>
    </location>
</feature>
<dbReference type="AlphaFoldDB" id="A0A1S3Q725"/>
<evidence type="ECO:0000256" key="2">
    <source>
        <dbReference type="ARBA" id="ARBA00023242"/>
    </source>
</evidence>
<dbReference type="SMART" id="SM00298">
    <property type="entry name" value="CHROMO"/>
    <property type="match status" value="1"/>
</dbReference>
<feature type="compositionally biased region" description="Polar residues" evidence="3">
    <location>
        <begin position="208"/>
        <end position="219"/>
    </location>
</feature>
<dbReference type="Pfam" id="PF17218">
    <property type="entry name" value="CBX7_C"/>
    <property type="match status" value="1"/>
</dbReference>
<dbReference type="Pfam" id="PF00385">
    <property type="entry name" value="Chromo"/>
    <property type="match status" value="1"/>
</dbReference>
<dbReference type="KEGG" id="sasa:106589865"/>
<dbReference type="GO" id="GO:0000792">
    <property type="term" value="C:heterochromatin"/>
    <property type="evidence" value="ECO:0007669"/>
    <property type="project" value="TreeGrafter"/>
</dbReference>
<dbReference type="InterPro" id="IPR000953">
    <property type="entry name" value="Chromo/chromo_shadow_dom"/>
</dbReference>
<dbReference type="GO" id="GO:0035102">
    <property type="term" value="C:PRC1 complex"/>
    <property type="evidence" value="ECO:0007669"/>
    <property type="project" value="InterPro"/>
</dbReference>
<reference evidence="6" key="1">
    <citation type="submission" date="2025-08" db="UniProtKB">
        <authorList>
            <consortium name="RefSeq"/>
        </authorList>
    </citation>
    <scope>IDENTIFICATION</scope>
</reference>
<dbReference type="STRING" id="8030.ENSSSAP00000078552"/>
<protein>
    <submittedName>
        <fullName evidence="6">Chromobox protein homolog 2</fullName>
    </submittedName>
</protein>
<evidence type="ECO:0000256" key="3">
    <source>
        <dbReference type="SAM" id="MobiDB-lite"/>
    </source>
</evidence>
<dbReference type="PaxDb" id="8030-ENSSSAP00000078552"/>
<evidence type="ECO:0000256" key="1">
    <source>
        <dbReference type="ARBA" id="ARBA00004123"/>
    </source>
</evidence>
<dbReference type="PROSITE" id="PS00598">
    <property type="entry name" value="CHROMO_1"/>
    <property type="match status" value="1"/>
</dbReference>
<feature type="compositionally biased region" description="Basic residues" evidence="3">
    <location>
        <begin position="68"/>
        <end position="79"/>
    </location>
</feature>
<dbReference type="RefSeq" id="XP_014035746.1">
    <property type="nucleotide sequence ID" value="XM_014180271.2"/>
</dbReference>
<dbReference type="GO" id="GO:0000122">
    <property type="term" value="P:negative regulation of transcription by RNA polymerase II"/>
    <property type="evidence" value="ECO:0007669"/>
    <property type="project" value="TreeGrafter"/>
</dbReference>
<dbReference type="GeneID" id="106589865"/>
<keyword evidence="5" id="KW-1185">Reference proteome</keyword>
<feature type="compositionally biased region" description="Polar residues" evidence="3">
    <location>
        <begin position="315"/>
        <end position="340"/>
    </location>
</feature>
<sequence length="640" mass="68438">MEGVTVGHVFDAECILNKRPRKGKFEYLVKWRGWSSKHNSWEPEENILDPRLLAAFHKRAQERELLFRKRGKRPRGRPRKILEPEPTETKSDRSSSSSSSGLSSSPSSSSSEEEEEDHGKKAKPGPRLRNLYPVPQKRPQIVVAKNEPVRKKRGRKPLLPELRALRQAKTRPPLPPPSPSRHHQVLRPPREPFKEEPRGGVKKPLQPASFTYTGLSSSRGSRDEVAHQVAAGGAFYQAGASKPGPLNSIWSGRSMSTNTPTPSSPSSSSSSLSRAPPPYSKGWSDLKRSLSVSDTGSSNGRAEGLKVASSLKPGVSTSTSLCLHSSKTSSGFRDSPTACSPAQRFPAGQRRQQEGPGGQAGMVVQQQGAKPPSSTPPSARDRISQALSLRALNLQSVKKIAPGNGLQGNGTSGTTGVAVSRLSLRSSASPAGKRAGGSIKETHTSSGLNQGLVSGGLGGGALHSGSVPPARVERGERGKDTGAETEREMDNKGPGGVGRGNGRVEKGGSVQAQGGVSTVRRGRANGGRQEDRKSGQSLTINERNSRSGDNSRTLNELSTGDSDDTSSSESEECDSSPYPDNNNNNNGARLVSMEMETETDWRPARSLLEHVFVTDVTANFVTVTVKESPTSVGFFNVRNH</sequence>
<dbReference type="CDD" id="cd18647">
    <property type="entry name" value="CD_Cbx2"/>
    <property type="match status" value="1"/>
</dbReference>
<feature type="region of interest" description="Disordered" evidence="3">
    <location>
        <begin position="64"/>
        <end position="386"/>
    </location>
</feature>
<dbReference type="PROSITE" id="PS50013">
    <property type="entry name" value="CHROMO_2"/>
    <property type="match status" value="1"/>
</dbReference>
<dbReference type="InterPro" id="IPR016197">
    <property type="entry name" value="Chromo-like_dom_sf"/>
</dbReference>
<name>A0A1S3Q725_SALSA</name>
<feature type="compositionally biased region" description="Basic and acidic residues" evidence="3">
    <location>
        <begin position="80"/>
        <end position="93"/>
    </location>
</feature>
<dbReference type="SUPFAM" id="SSF54160">
    <property type="entry name" value="Chromo domain-like"/>
    <property type="match status" value="1"/>
</dbReference>
<feature type="compositionally biased region" description="Low complexity" evidence="3">
    <location>
        <begin position="254"/>
        <end position="274"/>
    </location>
</feature>
<gene>
    <name evidence="6" type="primary">LOC106589865</name>
</gene>
<feature type="compositionally biased region" description="Gly residues" evidence="3">
    <location>
        <begin position="453"/>
        <end position="462"/>
    </location>
</feature>
<dbReference type="InterPro" id="IPR023780">
    <property type="entry name" value="Chromo_domain"/>
</dbReference>
<feature type="compositionally biased region" description="Basic and acidic residues" evidence="3">
    <location>
        <begin position="471"/>
        <end position="491"/>
    </location>
</feature>
<evidence type="ECO:0000313" key="6">
    <source>
        <dbReference type="RefSeq" id="XP_014035746.1"/>
    </source>
</evidence>
<feature type="compositionally biased region" description="Low complexity" evidence="3">
    <location>
        <begin position="417"/>
        <end position="429"/>
    </location>
</feature>
<evidence type="ECO:0000259" key="4">
    <source>
        <dbReference type="PROSITE" id="PS50013"/>
    </source>
</evidence>
<evidence type="ECO:0000313" key="5">
    <source>
        <dbReference type="Proteomes" id="UP001652741"/>
    </source>
</evidence>
<keyword evidence="2" id="KW-0539">Nucleus</keyword>
<proteinExistence type="predicted"/>
<dbReference type="Gene3D" id="2.40.50.40">
    <property type="match status" value="1"/>
</dbReference>
<dbReference type="OrthoDB" id="8192126at2759"/>
<dbReference type="InterPro" id="IPR042796">
    <property type="entry name" value="CBX2"/>
</dbReference>
<feature type="compositionally biased region" description="Polar residues" evidence="3">
    <location>
        <begin position="290"/>
        <end position="300"/>
    </location>
</feature>
<dbReference type="InterPro" id="IPR023779">
    <property type="entry name" value="Chromodomain_CS"/>
</dbReference>
<organism evidence="5 6">
    <name type="scientific">Salmo salar</name>
    <name type="common">Atlantic salmon</name>
    <dbReference type="NCBI Taxonomy" id="8030"/>
    <lineage>
        <taxon>Eukaryota</taxon>
        <taxon>Metazoa</taxon>
        <taxon>Chordata</taxon>
        <taxon>Craniata</taxon>
        <taxon>Vertebrata</taxon>
        <taxon>Euteleostomi</taxon>
        <taxon>Actinopterygii</taxon>
        <taxon>Neopterygii</taxon>
        <taxon>Teleostei</taxon>
        <taxon>Protacanthopterygii</taxon>
        <taxon>Salmoniformes</taxon>
        <taxon>Salmonidae</taxon>
        <taxon>Salmoninae</taxon>
        <taxon>Salmo</taxon>
    </lineage>
</organism>
<dbReference type="Bgee" id="ENSSSAG00000066414">
    <property type="expression patterns" value="Expressed in notochord and 8 other cell types or tissues"/>
</dbReference>
<dbReference type="PANTHER" id="PTHR46860">
    <property type="entry name" value="CHROMOBOX PROTEIN HOMOLOG 2"/>
    <property type="match status" value="1"/>
</dbReference>
<dbReference type="InterPro" id="IPR033773">
    <property type="entry name" value="CBX7_C"/>
</dbReference>
<feature type="compositionally biased region" description="Low complexity" evidence="3">
    <location>
        <begin position="94"/>
        <end position="110"/>
    </location>
</feature>